<keyword evidence="1" id="KW-0862">Zinc</keyword>
<dbReference type="SUPFAM" id="SSF57756">
    <property type="entry name" value="Retrovirus zinc finger-like domains"/>
    <property type="match status" value="1"/>
</dbReference>
<evidence type="ECO:0000256" key="1">
    <source>
        <dbReference type="PROSITE-ProRule" id="PRU00047"/>
    </source>
</evidence>
<dbReference type="InterPro" id="IPR001878">
    <property type="entry name" value="Znf_CCHC"/>
</dbReference>
<feature type="region of interest" description="Disordered" evidence="2">
    <location>
        <begin position="1"/>
        <end position="22"/>
    </location>
</feature>
<dbReference type="GO" id="GO:0008270">
    <property type="term" value="F:zinc ion binding"/>
    <property type="evidence" value="ECO:0007669"/>
    <property type="project" value="UniProtKB-KW"/>
</dbReference>
<evidence type="ECO:0000256" key="2">
    <source>
        <dbReference type="SAM" id="MobiDB-lite"/>
    </source>
</evidence>
<feature type="domain" description="CCHC-type" evidence="3">
    <location>
        <begin position="344"/>
        <end position="360"/>
    </location>
</feature>
<feature type="compositionally biased region" description="Basic and acidic residues" evidence="2">
    <location>
        <begin position="1"/>
        <end position="10"/>
    </location>
</feature>
<dbReference type="Gene3D" id="4.10.60.10">
    <property type="entry name" value="Zinc finger, CCHC-type"/>
    <property type="match status" value="1"/>
</dbReference>
<name>A0A914KX43_MELIC</name>
<evidence type="ECO:0000313" key="4">
    <source>
        <dbReference type="Proteomes" id="UP000887563"/>
    </source>
</evidence>
<dbReference type="Proteomes" id="UP000887563">
    <property type="component" value="Unplaced"/>
</dbReference>
<proteinExistence type="predicted"/>
<dbReference type="Pfam" id="PF00098">
    <property type="entry name" value="zf-CCHC"/>
    <property type="match status" value="1"/>
</dbReference>
<reference evidence="5" key="1">
    <citation type="submission" date="2022-11" db="UniProtKB">
        <authorList>
            <consortium name="WormBaseParasite"/>
        </authorList>
    </citation>
    <scope>IDENTIFICATION</scope>
</reference>
<sequence>MSQQLDKLEENILDGNGEEDDVVSLDEQAVDQLLEEEKGRQKQTKTKINKIGNEKKAQNTQAHFQPNMASTPIENNQYAQFSQIPPVQAGFPPCFPGYTINPQQQAMMYMPFYQYPPNMQPNPAPQINAFESLTQAFVLDKIPDLKGNEGIDGIRKFFKKFDVASESWSEKKRITLLESKLCGRAERAFNAAVNSEPYRYDSIRRFIINQLEETDSKGMEAFDTLMRGVHRSRNETIDELGEKISGLVRRAYPGLPAHLHDEYSIKHLIRSIDSPELALNLELSRRNAMSLDEFIALAARAEATQRVISRRYNRFESKQNFSNQYSPQRTQFYDQGTSKQKEIKCYSCGKVGHYSSDCRNKWQPPNQNNVQALVPHQNSGTNRNFATNSNSVELKVNREHFNNKQPFRNQLKQTKIWKSQEKRLRPGITRKRMFLEINTK</sequence>
<keyword evidence="1" id="KW-0863">Zinc-finger</keyword>
<evidence type="ECO:0000313" key="5">
    <source>
        <dbReference type="WBParaSite" id="Minc3s00153g06227"/>
    </source>
</evidence>
<protein>
    <submittedName>
        <fullName evidence="5">CCHC-type domain-containing protein</fullName>
    </submittedName>
</protein>
<dbReference type="GO" id="GO:0003676">
    <property type="term" value="F:nucleic acid binding"/>
    <property type="evidence" value="ECO:0007669"/>
    <property type="project" value="InterPro"/>
</dbReference>
<keyword evidence="4" id="KW-1185">Reference proteome</keyword>
<dbReference type="SMART" id="SM00343">
    <property type="entry name" value="ZnF_C2HC"/>
    <property type="match status" value="1"/>
</dbReference>
<dbReference type="InterPro" id="IPR036875">
    <property type="entry name" value="Znf_CCHC_sf"/>
</dbReference>
<organism evidence="4 5">
    <name type="scientific">Meloidogyne incognita</name>
    <name type="common">Southern root-knot nematode worm</name>
    <name type="synonym">Oxyuris incognita</name>
    <dbReference type="NCBI Taxonomy" id="6306"/>
    <lineage>
        <taxon>Eukaryota</taxon>
        <taxon>Metazoa</taxon>
        <taxon>Ecdysozoa</taxon>
        <taxon>Nematoda</taxon>
        <taxon>Chromadorea</taxon>
        <taxon>Rhabditida</taxon>
        <taxon>Tylenchina</taxon>
        <taxon>Tylenchomorpha</taxon>
        <taxon>Tylenchoidea</taxon>
        <taxon>Meloidogynidae</taxon>
        <taxon>Meloidogyninae</taxon>
        <taxon>Meloidogyne</taxon>
        <taxon>Meloidogyne incognita group</taxon>
    </lineage>
</organism>
<dbReference type="PROSITE" id="PS50158">
    <property type="entry name" value="ZF_CCHC"/>
    <property type="match status" value="1"/>
</dbReference>
<dbReference type="GO" id="GO:0019899">
    <property type="term" value="F:enzyme binding"/>
    <property type="evidence" value="ECO:0007669"/>
    <property type="project" value="UniProtKB-ARBA"/>
</dbReference>
<evidence type="ECO:0000259" key="3">
    <source>
        <dbReference type="PROSITE" id="PS50158"/>
    </source>
</evidence>
<dbReference type="WBParaSite" id="Minc3s00153g06227">
    <property type="protein sequence ID" value="Minc3s00153g06227"/>
    <property type="gene ID" value="Minc3s00153g06227"/>
</dbReference>
<keyword evidence="1" id="KW-0479">Metal-binding</keyword>
<dbReference type="AlphaFoldDB" id="A0A914KX43"/>
<accession>A0A914KX43</accession>